<sequence>MKKIRLKNLLAIFTAYVMITTSLYGCGNSTNTKEDSSSNDGKLFEIEAYGVVDPQISAQQIIADKKGFFEEEGLKVTNKLLQSGGDISPLISGGTAKVSFESTYTDIALAANNVNVKMLATMANIGDTQCVVAGKNVTINSAKDIEGKKIGIGSGAGVLIAIRNMCKELGVDVNKIQFVILSPSDQISALERGDIDMMACWEPWVSNALNAGGKLLFSGLNSYLPEKTGPVQWLNFHTTVQVTGDFLKNNPKQVESLLKALSKATDYINKNPEECAKIIASEINLDEKQVLDIMKKNVYTMKFDQSFIDSSNEMAAFMKEMGNINSVPKFESYGDPTPLKNAVSELVTAS</sequence>
<dbReference type="Proteomes" id="UP000191154">
    <property type="component" value="Unassembled WGS sequence"/>
</dbReference>
<dbReference type="SUPFAM" id="SSF53850">
    <property type="entry name" value="Periplasmic binding protein-like II"/>
    <property type="match status" value="1"/>
</dbReference>
<accession>A0A1S8MNV5</accession>
<name>A0A1S8MNV5_CLOSA</name>
<dbReference type="PROSITE" id="PS51257">
    <property type="entry name" value="PROKAR_LIPOPROTEIN"/>
    <property type="match status" value="1"/>
</dbReference>
<feature type="signal peptide" evidence="4">
    <location>
        <begin position="1"/>
        <end position="25"/>
    </location>
</feature>
<dbReference type="PANTHER" id="PTHR30024:SF47">
    <property type="entry name" value="TAURINE-BINDING PERIPLASMIC PROTEIN"/>
    <property type="match status" value="1"/>
</dbReference>
<reference evidence="6 7" key="1">
    <citation type="submission" date="2016-05" db="EMBL/GenBank/DDBJ databases">
        <title>Microbial solvent formation.</title>
        <authorList>
            <person name="Poehlein A."/>
            <person name="Montoya Solano J.D."/>
            <person name="Flitsch S."/>
            <person name="Krabben P."/>
            <person name="Duerre P."/>
            <person name="Daniel R."/>
        </authorList>
    </citation>
    <scope>NUCLEOTIDE SEQUENCE [LARGE SCALE GENOMIC DNA]</scope>
    <source>
        <strain evidence="6 7">L1-8</strain>
    </source>
</reference>
<protein>
    <submittedName>
        <fullName evidence="6">Putative aliphatic sulfonates-binding protein</fullName>
    </submittedName>
</protein>
<evidence type="ECO:0000256" key="2">
    <source>
        <dbReference type="ARBA" id="ARBA00010742"/>
    </source>
</evidence>
<dbReference type="AlphaFoldDB" id="A0A1S8MNV5"/>
<evidence type="ECO:0000259" key="5">
    <source>
        <dbReference type="Pfam" id="PF09084"/>
    </source>
</evidence>
<dbReference type="PANTHER" id="PTHR30024">
    <property type="entry name" value="ALIPHATIC SULFONATES-BINDING PROTEIN-RELATED"/>
    <property type="match status" value="1"/>
</dbReference>
<dbReference type="GO" id="GO:0042597">
    <property type="term" value="C:periplasmic space"/>
    <property type="evidence" value="ECO:0007669"/>
    <property type="project" value="UniProtKB-SubCell"/>
</dbReference>
<feature type="chain" id="PRO_5039253379" evidence="4">
    <location>
        <begin position="26"/>
        <end position="350"/>
    </location>
</feature>
<dbReference type="Pfam" id="PF09084">
    <property type="entry name" value="NMT1"/>
    <property type="match status" value="1"/>
</dbReference>
<dbReference type="Gene3D" id="3.40.190.10">
    <property type="entry name" value="Periplasmic binding protein-like II"/>
    <property type="match status" value="2"/>
</dbReference>
<dbReference type="RefSeq" id="WP_077867397.1">
    <property type="nucleotide sequence ID" value="NZ_LZYZ01000011.1"/>
</dbReference>
<evidence type="ECO:0000256" key="4">
    <source>
        <dbReference type="SAM" id="SignalP"/>
    </source>
</evidence>
<comment type="caution">
    <text evidence="6">The sequence shown here is derived from an EMBL/GenBank/DDBJ whole genome shotgun (WGS) entry which is preliminary data.</text>
</comment>
<evidence type="ECO:0000313" key="7">
    <source>
        <dbReference type="Proteomes" id="UP000191154"/>
    </source>
</evidence>
<dbReference type="InterPro" id="IPR015168">
    <property type="entry name" value="SsuA/THI5"/>
</dbReference>
<comment type="similarity">
    <text evidence="2">Belongs to the bacterial solute-binding protein SsuA/TauA family.</text>
</comment>
<organism evidence="6 7">
    <name type="scientific">Clostridium saccharobutylicum</name>
    <dbReference type="NCBI Taxonomy" id="169679"/>
    <lineage>
        <taxon>Bacteria</taxon>
        <taxon>Bacillati</taxon>
        <taxon>Bacillota</taxon>
        <taxon>Clostridia</taxon>
        <taxon>Eubacteriales</taxon>
        <taxon>Clostridiaceae</taxon>
        <taxon>Clostridium</taxon>
    </lineage>
</organism>
<evidence type="ECO:0000256" key="1">
    <source>
        <dbReference type="ARBA" id="ARBA00004418"/>
    </source>
</evidence>
<evidence type="ECO:0000256" key="3">
    <source>
        <dbReference type="ARBA" id="ARBA00022729"/>
    </source>
</evidence>
<comment type="subcellular location">
    <subcellularLocation>
        <location evidence="1">Periplasm</location>
    </subcellularLocation>
</comment>
<keyword evidence="3 4" id="KW-0732">Signal</keyword>
<proteinExistence type="inferred from homology"/>
<evidence type="ECO:0000313" key="6">
    <source>
        <dbReference type="EMBL" id="OOM05863.1"/>
    </source>
</evidence>
<gene>
    <name evidence="6" type="primary">ssuA_2</name>
    <name evidence="6" type="ORF">CLOSAC_44420</name>
</gene>
<feature type="domain" description="SsuA/THI5-like" evidence="5">
    <location>
        <begin position="60"/>
        <end position="274"/>
    </location>
</feature>
<dbReference type="EMBL" id="LZYZ01000011">
    <property type="protein sequence ID" value="OOM05863.1"/>
    <property type="molecule type" value="Genomic_DNA"/>
</dbReference>